<gene>
    <name evidence="2" type="ORF">ADEAN_000297100</name>
</gene>
<keyword evidence="3" id="KW-1185">Reference proteome</keyword>
<reference evidence="2 3" key="1">
    <citation type="submission" date="2020-08" db="EMBL/GenBank/DDBJ databases">
        <authorList>
            <person name="Newling K."/>
            <person name="Davey J."/>
            <person name="Forrester S."/>
        </authorList>
    </citation>
    <scope>NUCLEOTIDE SEQUENCE [LARGE SCALE GENOMIC DNA]</scope>
    <source>
        <strain evidence="3">Crithidia deanei Carvalho (ATCC PRA-265)</strain>
    </source>
</reference>
<evidence type="ECO:0000256" key="1">
    <source>
        <dbReference type="SAM" id="MobiDB-lite"/>
    </source>
</evidence>
<feature type="compositionally biased region" description="Polar residues" evidence="1">
    <location>
        <begin position="1"/>
        <end position="15"/>
    </location>
</feature>
<dbReference type="Proteomes" id="UP000515908">
    <property type="component" value="Chromosome 05"/>
</dbReference>
<organism evidence="2 3">
    <name type="scientific">Angomonas deanei</name>
    <dbReference type="NCBI Taxonomy" id="59799"/>
    <lineage>
        <taxon>Eukaryota</taxon>
        <taxon>Discoba</taxon>
        <taxon>Euglenozoa</taxon>
        <taxon>Kinetoplastea</taxon>
        <taxon>Metakinetoplastina</taxon>
        <taxon>Trypanosomatida</taxon>
        <taxon>Trypanosomatidae</taxon>
        <taxon>Strigomonadinae</taxon>
        <taxon>Angomonas</taxon>
    </lineage>
</organism>
<name>A0A7G2C6Z8_9TRYP</name>
<dbReference type="VEuPathDB" id="TriTrypDB:ADEAN_000297100"/>
<sequence length="205" mass="22506">MFSSLPSGKGNSISSLHVGAPAQNEKSSKPLTQKERYEIAVAGARGFAESSNARIAAKMDQFNAVANDSRWFYGYGTASMVVSLGASLALGGRWPFFRSYCGMFALAGGYFGGKLCVGTHTAALMNHVVQQIDKEVSEANRLNEVHKDLLPDYKREAERLLKVKYELLPDLPEAAEMRNKKNRSIDDTVDDLVESYLSERAAMSK</sequence>
<dbReference type="OrthoDB" id="276565at2759"/>
<protein>
    <submittedName>
        <fullName evidence="2">Uncharacterized protein</fullName>
    </submittedName>
</protein>
<feature type="region of interest" description="Disordered" evidence="1">
    <location>
        <begin position="1"/>
        <end position="30"/>
    </location>
</feature>
<accession>A0A7G2C6Z8</accession>
<proteinExistence type="predicted"/>
<evidence type="ECO:0000313" key="2">
    <source>
        <dbReference type="EMBL" id="CAD2215516.1"/>
    </source>
</evidence>
<evidence type="ECO:0000313" key="3">
    <source>
        <dbReference type="Proteomes" id="UP000515908"/>
    </source>
</evidence>
<dbReference type="AlphaFoldDB" id="A0A7G2C6Z8"/>
<dbReference type="EMBL" id="LR877149">
    <property type="protein sequence ID" value="CAD2215516.1"/>
    <property type="molecule type" value="Genomic_DNA"/>
</dbReference>